<dbReference type="RefSeq" id="WP_197310905.1">
    <property type="nucleotide sequence ID" value="NZ_JADZLT010000049.1"/>
</dbReference>
<comment type="caution">
    <text evidence="2">The sequence shown here is derived from an EMBL/GenBank/DDBJ whole genome shotgun (WGS) entry which is preliminary data.</text>
</comment>
<accession>A0A931MZA3</accession>
<dbReference type="InterPro" id="IPR000182">
    <property type="entry name" value="GNAT_dom"/>
</dbReference>
<keyword evidence="3" id="KW-1185">Reference proteome</keyword>
<organism evidence="2 3">
    <name type="scientific">Methylobrevis albus</name>
    <dbReference type="NCBI Taxonomy" id="2793297"/>
    <lineage>
        <taxon>Bacteria</taxon>
        <taxon>Pseudomonadati</taxon>
        <taxon>Pseudomonadota</taxon>
        <taxon>Alphaproteobacteria</taxon>
        <taxon>Hyphomicrobiales</taxon>
        <taxon>Pleomorphomonadaceae</taxon>
        <taxon>Methylobrevis</taxon>
    </lineage>
</organism>
<sequence length="191" mass="19544">MSVAKPGAISGAVPGVALATARLWLDPPQRSDAPALAEALADLGVARWLSRVPHPYSLADAYAFIDGCAFAAMLGEAHTFAVRLVADGGARPLVGMVGLQGLPADPELGYWIAPAHWGRGLASEAAAAVVAFGFETLGVAAIRSGVFEGNAASLAVQAKLGFAVTGRSRVFCLARGCDLDHIDTRLARPAG</sequence>
<reference evidence="2" key="1">
    <citation type="submission" date="2020-12" db="EMBL/GenBank/DDBJ databases">
        <title>Methylobrevis albus sp. nov., isolated from fresh water lack sediment.</title>
        <authorList>
            <person name="Zou Q."/>
        </authorList>
    </citation>
    <scope>NUCLEOTIDE SEQUENCE</scope>
    <source>
        <strain evidence="2">L22</strain>
    </source>
</reference>
<dbReference type="PROSITE" id="PS51186">
    <property type="entry name" value="GNAT"/>
    <property type="match status" value="1"/>
</dbReference>
<feature type="domain" description="N-acetyltransferase" evidence="1">
    <location>
        <begin position="27"/>
        <end position="191"/>
    </location>
</feature>
<gene>
    <name evidence="2" type="ORF">I5731_08380</name>
</gene>
<dbReference type="GO" id="GO:0016747">
    <property type="term" value="F:acyltransferase activity, transferring groups other than amino-acyl groups"/>
    <property type="evidence" value="ECO:0007669"/>
    <property type="project" value="InterPro"/>
</dbReference>
<dbReference type="SUPFAM" id="SSF55729">
    <property type="entry name" value="Acyl-CoA N-acyltransferases (Nat)"/>
    <property type="match status" value="1"/>
</dbReference>
<evidence type="ECO:0000313" key="2">
    <source>
        <dbReference type="EMBL" id="MBH0237834.1"/>
    </source>
</evidence>
<proteinExistence type="predicted"/>
<dbReference type="PANTHER" id="PTHR43792">
    <property type="entry name" value="GNAT FAMILY, PUTATIVE (AFU_ORTHOLOGUE AFUA_3G00765)-RELATED-RELATED"/>
    <property type="match status" value="1"/>
</dbReference>
<evidence type="ECO:0000259" key="1">
    <source>
        <dbReference type="PROSITE" id="PS51186"/>
    </source>
</evidence>
<dbReference type="Gene3D" id="3.40.630.30">
    <property type="match status" value="1"/>
</dbReference>
<dbReference type="Pfam" id="PF13302">
    <property type="entry name" value="Acetyltransf_3"/>
    <property type="match status" value="1"/>
</dbReference>
<dbReference type="InterPro" id="IPR051531">
    <property type="entry name" value="N-acetyltransferase"/>
</dbReference>
<evidence type="ECO:0000313" key="3">
    <source>
        <dbReference type="Proteomes" id="UP000631694"/>
    </source>
</evidence>
<dbReference type="AlphaFoldDB" id="A0A931MZA3"/>
<dbReference type="EMBL" id="JADZLT010000049">
    <property type="protein sequence ID" value="MBH0237834.1"/>
    <property type="molecule type" value="Genomic_DNA"/>
</dbReference>
<protein>
    <submittedName>
        <fullName evidence="2">GNAT family N-acetyltransferase</fullName>
    </submittedName>
</protein>
<name>A0A931MZA3_9HYPH</name>
<dbReference type="Proteomes" id="UP000631694">
    <property type="component" value="Unassembled WGS sequence"/>
</dbReference>
<dbReference type="InterPro" id="IPR016181">
    <property type="entry name" value="Acyl_CoA_acyltransferase"/>
</dbReference>